<sequence length="259" mass="29020">MKEKSKALLNALLLVLTLVVNFLGASGLINGLSQKAVSDMYPTLLTPAAFAFSIWGVIYTLLIAFLIVMIVKTNDDYYKQVINEISLLFWLTCVFNMVWIVCFSYNLIGLSSLFIFLLFVMLLFIVLRLGKIQTAKRWLVPAAFGMYSGWLFIATVVNITAWLVQLQWNGFGLSHALWAVIMLIVAIVLTMLFVMKLKNALFPVPIAWAFWGIYKNVLAIDASGAYKELSIVAVVGTALLVLLALFQLYRNKFSILPTV</sequence>
<keyword evidence="1" id="KW-0812">Transmembrane</keyword>
<evidence type="ECO:0000256" key="1">
    <source>
        <dbReference type="SAM" id="Phobius"/>
    </source>
</evidence>
<proteinExistence type="predicted"/>
<evidence type="ECO:0000313" key="2">
    <source>
        <dbReference type="EMBL" id="HFH30197.1"/>
    </source>
</evidence>
<feature type="transmembrane region" description="Helical" evidence="1">
    <location>
        <begin position="139"/>
        <end position="164"/>
    </location>
</feature>
<dbReference type="Gene3D" id="1.20.1260.100">
    <property type="entry name" value="TspO/MBR protein"/>
    <property type="match status" value="1"/>
</dbReference>
<gene>
    <name evidence="2" type="ORF">ENS59_11945</name>
</gene>
<feature type="transmembrane region" description="Helical" evidence="1">
    <location>
        <begin position="201"/>
        <end position="217"/>
    </location>
</feature>
<feature type="transmembrane region" description="Helical" evidence="1">
    <location>
        <begin position="107"/>
        <end position="127"/>
    </location>
</feature>
<protein>
    <submittedName>
        <fullName evidence="2">Tryptophan-rich sensory protein</fullName>
    </submittedName>
</protein>
<feature type="transmembrane region" description="Helical" evidence="1">
    <location>
        <begin position="229"/>
        <end position="249"/>
    </location>
</feature>
<dbReference type="InterPro" id="IPR038330">
    <property type="entry name" value="TspO/MBR-related_sf"/>
</dbReference>
<reference evidence="2" key="1">
    <citation type="journal article" date="2020" name="mSystems">
        <title>Genome- and Community-Level Interaction Insights into Carbon Utilization and Element Cycling Functions of Hydrothermarchaeota in Hydrothermal Sediment.</title>
        <authorList>
            <person name="Zhou Z."/>
            <person name="Liu Y."/>
            <person name="Xu W."/>
            <person name="Pan J."/>
            <person name="Luo Z.H."/>
            <person name="Li M."/>
        </authorList>
    </citation>
    <scope>NUCLEOTIDE SEQUENCE [LARGE SCALE GENOMIC DNA]</scope>
    <source>
        <strain evidence="2">SpSt-503</strain>
    </source>
</reference>
<feature type="transmembrane region" description="Helical" evidence="1">
    <location>
        <begin position="81"/>
        <end position="101"/>
    </location>
</feature>
<feature type="transmembrane region" description="Helical" evidence="1">
    <location>
        <begin position="7"/>
        <end position="29"/>
    </location>
</feature>
<keyword evidence="1" id="KW-1133">Transmembrane helix</keyword>
<dbReference type="EMBL" id="DSVL01000368">
    <property type="protein sequence ID" value="HFH30197.1"/>
    <property type="molecule type" value="Genomic_DNA"/>
</dbReference>
<organism evidence="2">
    <name type="scientific">Gracilinema caldarium</name>
    <dbReference type="NCBI Taxonomy" id="215591"/>
    <lineage>
        <taxon>Bacteria</taxon>
        <taxon>Pseudomonadati</taxon>
        <taxon>Spirochaetota</taxon>
        <taxon>Spirochaetia</taxon>
        <taxon>Spirochaetales</taxon>
        <taxon>Breznakiellaceae</taxon>
        <taxon>Gracilinema</taxon>
    </lineage>
</organism>
<dbReference type="AlphaFoldDB" id="A0A7C3E6B6"/>
<dbReference type="PANTHER" id="PTHR33802:SF1">
    <property type="entry name" value="XK-RELATED PROTEIN"/>
    <property type="match status" value="1"/>
</dbReference>
<feature type="transmembrane region" description="Helical" evidence="1">
    <location>
        <begin position="49"/>
        <end position="69"/>
    </location>
</feature>
<feature type="transmembrane region" description="Helical" evidence="1">
    <location>
        <begin position="176"/>
        <end position="194"/>
    </location>
</feature>
<accession>A0A7C3E6B6</accession>
<dbReference type="PANTHER" id="PTHR33802">
    <property type="entry name" value="SI:CH211-161H7.5-RELATED"/>
    <property type="match status" value="1"/>
</dbReference>
<keyword evidence="1" id="KW-0472">Membrane</keyword>
<name>A0A7C3E6B6_9SPIR</name>
<comment type="caution">
    <text evidence="2">The sequence shown here is derived from an EMBL/GenBank/DDBJ whole genome shotgun (WGS) entry which is preliminary data.</text>
</comment>